<protein>
    <submittedName>
        <fullName evidence="3">Spy/CpxP family protein refolding chaperone</fullName>
    </submittedName>
</protein>
<dbReference type="RefSeq" id="WP_252955938.1">
    <property type="nucleotide sequence ID" value="NZ_JAFIRR010000185.1"/>
</dbReference>
<feature type="chain" id="PRO_5047018226" evidence="2">
    <location>
        <begin position="27"/>
        <end position="254"/>
    </location>
</feature>
<accession>A0ABT1DBK2</accession>
<feature type="region of interest" description="Disordered" evidence="1">
    <location>
        <begin position="47"/>
        <end position="72"/>
    </location>
</feature>
<dbReference type="InterPro" id="IPR012899">
    <property type="entry name" value="LTXXQ"/>
</dbReference>
<keyword evidence="2" id="KW-0732">Signal</keyword>
<proteinExistence type="predicted"/>
<evidence type="ECO:0000313" key="3">
    <source>
        <dbReference type="EMBL" id="MCO6419321.1"/>
    </source>
</evidence>
<dbReference type="Pfam" id="PF07813">
    <property type="entry name" value="LTXXQ"/>
    <property type="match status" value="1"/>
</dbReference>
<keyword evidence="4" id="KW-1185">Reference proteome</keyword>
<reference evidence="3 4" key="1">
    <citation type="submission" date="2021-12" db="EMBL/GenBank/DDBJ databases">
        <title>Siccirubricoccus leaddurans sp. nov., a high concentration Zn2+ tolerance bacterium.</title>
        <authorList>
            <person name="Cao Y."/>
        </authorList>
    </citation>
    <scope>NUCLEOTIDE SEQUENCE [LARGE SCALE GENOMIC DNA]</scope>
    <source>
        <strain evidence="3 4">KC 17139</strain>
    </source>
</reference>
<name>A0ABT1DBK2_9PROT</name>
<dbReference type="Proteomes" id="UP001523392">
    <property type="component" value="Unassembled WGS sequence"/>
</dbReference>
<comment type="caution">
    <text evidence="3">The sequence shown here is derived from an EMBL/GenBank/DDBJ whole genome shotgun (WGS) entry which is preliminary data.</text>
</comment>
<organism evidence="3 4">
    <name type="scientific">Siccirubricoccus soli</name>
    <dbReference type="NCBI Taxonomy" id="2899147"/>
    <lineage>
        <taxon>Bacteria</taxon>
        <taxon>Pseudomonadati</taxon>
        <taxon>Pseudomonadota</taxon>
        <taxon>Alphaproteobacteria</taxon>
        <taxon>Acetobacterales</taxon>
        <taxon>Roseomonadaceae</taxon>
        <taxon>Siccirubricoccus</taxon>
    </lineage>
</organism>
<evidence type="ECO:0000313" key="4">
    <source>
        <dbReference type="Proteomes" id="UP001523392"/>
    </source>
</evidence>
<sequence>MPKLQPTLAAAAFAAIVPLLPLRAVAADRDAPVRLAMMDMMPMGGDAAQQAAPGGAAMPGMPGAQAGAPGPGGMMDDDKMRMGGMAGQGQAQSQMPMGQAQQPMAGCDMMAMMRDMMMRRGAMPQGMQQGGAAPGMGAMGGDQPVGGSAARLEGRIAFLRTELRITDAQAPAWDTFANTLRAGREHLDAARAALQDSGRAADPMARLASFESHLRERTEAIHMTRMAFDTLYSQLDDAQKRTATATMLPFIGAF</sequence>
<dbReference type="EMBL" id="JAFIRR010000185">
    <property type="protein sequence ID" value="MCO6419321.1"/>
    <property type="molecule type" value="Genomic_DNA"/>
</dbReference>
<feature type="signal peptide" evidence="2">
    <location>
        <begin position="1"/>
        <end position="26"/>
    </location>
</feature>
<gene>
    <name evidence="3" type="ORF">JYK14_24625</name>
</gene>
<evidence type="ECO:0000256" key="1">
    <source>
        <dbReference type="SAM" id="MobiDB-lite"/>
    </source>
</evidence>
<feature type="compositionally biased region" description="Low complexity" evidence="1">
    <location>
        <begin position="47"/>
        <end position="68"/>
    </location>
</feature>
<evidence type="ECO:0000256" key="2">
    <source>
        <dbReference type="SAM" id="SignalP"/>
    </source>
</evidence>